<dbReference type="Proteomes" id="UP001172673">
    <property type="component" value="Unassembled WGS sequence"/>
</dbReference>
<evidence type="ECO:0000313" key="4">
    <source>
        <dbReference type="Proteomes" id="UP001172673"/>
    </source>
</evidence>
<dbReference type="EMBL" id="JAPDRK010000016">
    <property type="protein sequence ID" value="KAJ9605609.1"/>
    <property type="molecule type" value="Genomic_DNA"/>
</dbReference>
<dbReference type="AlphaFoldDB" id="A0AA38X2H0"/>
<protein>
    <submittedName>
        <fullName evidence="3">Uncharacterized protein</fullName>
    </submittedName>
</protein>
<keyword evidence="4" id="KW-1185">Reference proteome</keyword>
<sequence>MSFEFDINPEIMLVAIQFNKEECANVNETAPDFVGCSPGGLSSVLQSMSLTFSQAGSASTASVSTASSTASSGSVNPSISTLTGDAISETAAISTSKPVTITSFAGAPLMTGSCTVPHFAIVTDAMGKVTEFPEIGCSPDRPDCCPFPDGLNAYITRCPQDYFTTASACCPLGYQIYYTNIGLTTPCYSIPATSYVPATTPTIAGLTLVTDHVFSQKYMLVPQKANYSGLPFGGKIAIPASIWAVIIVLIGVAIWYVRRKRRLRREAEANRATTFPAEEPAMHQISTSRAATMHELDSPEPQATSPSRVSAGWPIIAPQSPPAYDPQTTAPTPAITKQPPAPLELPGSTYIHEHHPAYSNAGSSVGTPTETTPGSPPGTPSEQKSPVLSAVTPRSETHSPMFVSPLASPDFRKTG</sequence>
<feature type="transmembrane region" description="Helical" evidence="2">
    <location>
        <begin position="236"/>
        <end position="257"/>
    </location>
</feature>
<keyword evidence="2" id="KW-0472">Membrane</keyword>
<accession>A0AA38X2H0</accession>
<comment type="caution">
    <text evidence="3">The sequence shown here is derived from an EMBL/GenBank/DDBJ whole genome shotgun (WGS) entry which is preliminary data.</text>
</comment>
<feature type="compositionally biased region" description="Low complexity" evidence="1">
    <location>
        <begin position="362"/>
        <end position="373"/>
    </location>
</feature>
<evidence type="ECO:0000256" key="1">
    <source>
        <dbReference type="SAM" id="MobiDB-lite"/>
    </source>
</evidence>
<evidence type="ECO:0000256" key="2">
    <source>
        <dbReference type="SAM" id="Phobius"/>
    </source>
</evidence>
<organism evidence="3 4">
    <name type="scientific">Cladophialophora chaetospira</name>
    <dbReference type="NCBI Taxonomy" id="386627"/>
    <lineage>
        <taxon>Eukaryota</taxon>
        <taxon>Fungi</taxon>
        <taxon>Dikarya</taxon>
        <taxon>Ascomycota</taxon>
        <taxon>Pezizomycotina</taxon>
        <taxon>Eurotiomycetes</taxon>
        <taxon>Chaetothyriomycetidae</taxon>
        <taxon>Chaetothyriales</taxon>
        <taxon>Herpotrichiellaceae</taxon>
        <taxon>Cladophialophora</taxon>
    </lineage>
</organism>
<gene>
    <name evidence="3" type="ORF">H2200_010266</name>
</gene>
<name>A0AA38X2H0_9EURO</name>
<evidence type="ECO:0000313" key="3">
    <source>
        <dbReference type="EMBL" id="KAJ9605609.1"/>
    </source>
</evidence>
<feature type="region of interest" description="Disordered" evidence="1">
    <location>
        <begin position="292"/>
        <end position="415"/>
    </location>
</feature>
<proteinExistence type="predicted"/>
<keyword evidence="2" id="KW-0812">Transmembrane</keyword>
<reference evidence="3" key="1">
    <citation type="submission" date="2022-10" db="EMBL/GenBank/DDBJ databases">
        <title>Culturing micro-colonial fungi from biological soil crusts in the Mojave desert and describing Neophaeococcomyces mojavensis, and introducing the new genera and species Taxawa tesnikishii.</title>
        <authorList>
            <person name="Kurbessoian T."/>
            <person name="Stajich J.E."/>
        </authorList>
    </citation>
    <scope>NUCLEOTIDE SEQUENCE</scope>
    <source>
        <strain evidence="3">TK_41</strain>
    </source>
</reference>
<keyword evidence="2" id="KW-1133">Transmembrane helix</keyword>